<name>A0ABS6AQ97_9NOCA</name>
<dbReference type="InterPro" id="IPR000084">
    <property type="entry name" value="PE-PGRS_N"/>
</dbReference>
<evidence type="ECO:0000313" key="2">
    <source>
        <dbReference type="EMBL" id="MBU3060182.1"/>
    </source>
</evidence>
<comment type="caution">
    <text evidence="2">The sequence shown here is derived from an EMBL/GenBank/DDBJ whole genome shotgun (WGS) entry which is preliminary data.</text>
</comment>
<proteinExistence type="predicted"/>
<dbReference type="EMBL" id="JAHKNI010000001">
    <property type="protein sequence ID" value="MBU3060182.1"/>
    <property type="molecule type" value="Genomic_DNA"/>
</dbReference>
<evidence type="ECO:0000313" key="3">
    <source>
        <dbReference type="Proteomes" id="UP000733379"/>
    </source>
</evidence>
<dbReference type="Proteomes" id="UP000733379">
    <property type="component" value="Unassembled WGS sequence"/>
</dbReference>
<keyword evidence="3" id="KW-1185">Reference proteome</keyword>
<accession>A0ABS6AQ97</accession>
<dbReference type="RefSeq" id="WP_215915087.1">
    <property type="nucleotide sequence ID" value="NZ_JAHKNI010000001.1"/>
</dbReference>
<reference evidence="2 3" key="1">
    <citation type="submission" date="2021-06" db="EMBL/GenBank/DDBJ databases">
        <title>Actinomycetes sequencing.</title>
        <authorList>
            <person name="Shan Q."/>
        </authorList>
    </citation>
    <scope>NUCLEOTIDE SEQUENCE [LARGE SCALE GENOMIC DNA]</scope>
    <source>
        <strain evidence="2 3">NEAU-G5</strain>
    </source>
</reference>
<gene>
    <name evidence="2" type="ORF">KO481_01395</name>
</gene>
<dbReference type="Pfam" id="PF00934">
    <property type="entry name" value="PE"/>
    <property type="match status" value="1"/>
</dbReference>
<protein>
    <submittedName>
        <fullName evidence="2">PE family protein</fullName>
    </submittedName>
</protein>
<organism evidence="2 3">
    <name type="scientific">Nocardia albiluteola</name>
    <dbReference type="NCBI Taxonomy" id="2842303"/>
    <lineage>
        <taxon>Bacteria</taxon>
        <taxon>Bacillati</taxon>
        <taxon>Actinomycetota</taxon>
        <taxon>Actinomycetes</taxon>
        <taxon>Mycobacteriales</taxon>
        <taxon>Nocardiaceae</taxon>
        <taxon>Nocardia</taxon>
    </lineage>
</organism>
<dbReference type="InterPro" id="IPR038332">
    <property type="entry name" value="PPE_sf"/>
</dbReference>
<sequence>MADLVHFDVEIIQGAIAELHALAGRLEAAQAANSPVTHIVAPSGAEEVSFLAMNHFNEGAATHDASISQGIAELYNAAQTLQVQLTEYMAQDGLRAAGITAVQAALEI</sequence>
<evidence type="ECO:0000259" key="1">
    <source>
        <dbReference type="Pfam" id="PF00934"/>
    </source>
</evidence>
<dbReference type="Gene3D" id="1.10.287.850">
    <property type="entry name" value="HP0062-like domain"/>
    <property type="match status" value="1"/>
</dbReference>
<feature type="domain" description="PE" evidence="1">
    <location>
        <begin position="6"/>
        <end position="92"/>
    </location>
</feature>
<dbReference type="SUPFAM" id="SSF140459">
    <property type="entry name" value="PE/PPE dimer-like"/>
    <property type="match status" value="1"/>
</dbReference>